<sequence length="78" mass="8113">MDNLNSAALGARRNEDIALDLMKFVAGTAGVGRPASPSTGFTGAGAAKPEEHVKELLDLYSRCLKAVEGKAPEKEAAK</sequence>
<dbReference type="EMBL" id="OKRB01000085">
    <property type="protein sequence ID" value="SPE20229.1"/>
    <property type="molecule type" value="Genomic_DNA"/>
</dbReference>
<accession>A0A2N9LAB4</accession>
<evidence type="ECO:0000313" key="1">
    <source>
        <dbReference type="EMBL" id="SPE20229.1"/>
    </source>
</evidence>
<proteinExistence type="predicted"/>
<evidence type="ECO:0000313" key="2">
    <source>
        <dbReference type="Proteomes" id="UP000239735"/>
    </source>
</evidence>
<gene>
    <name evidence="1" type="ORF">SBA5_290083</name>
</gene>
<reference evidence="2" key="1">
    <citation type="submission" date="2018-02" db="EMBL/GenBank/DDBJ databases">
        <authorList>
            <person name="Hausmann B."/>
        </authorList>
    </citation>
    <scope>NUCLEOTIDE SEQUENCE [LARGE SCALE GENOMIC DNA]</scope>
    <source>
        <strain evidence="2">Peat soil MAG SbA5</strain>
    </source>
</reference>
<protein>
    <submittedName>
        <fullName evidence="1">Uncharacterized protein</fullName>
    </submittedName>
</protein>
<dbReference type="Proteomes" id="UP000239735">
    <property type="component" value="Unassembled WGS sequence"/>
</dbReference>
<dbReference type="OrthoDB" id="122714at2"/>
<name>A0A2N9LAB4_9BACT</name>
<dbReference type="AlphaFoldDB" id="A0A2N9LAB4"/>
<organism evidence="1 2">
    <name type="scientific">Candidatus Sulfuritelmatomonas gaucii</name>
    <dbReference type="NCBI Taxonomy" id="2043161"/>
    <lineage>
        <taxon>Bacteria</taxon>
        <taxon>Pseudomonadati</taxon>
        <taxon>Acidobacteriota</taxon>
        <taxon>Terriglobia</taxon>
        <taxon>Terriglobales</taxon>
        <taxon>Acidobacteriaceae</taxon>
        <taxon>Candidatus Sulfuritelmatomonas</taxon>
    </lineage>
</organism>